<dbReference type="InterPro" id="IPR001789">
    <property type="entry name" value="Sig_transdc_resp-reg_receiver"/>
</dbReference>
<feature type="domain" description="Histidine kinase" evidence="6">
    <location>
        <begin position="214"/>
        <end position="433"/>
    </location>
</feature>
<dbReference type="Gene3D" id="3.40.50.2300">
    <property type="match status" value="2"/>
</dbReference>
<dbReference type="Gene3D" id="3.30.565.10">
    <property type="entry name" value="Histidine kinase-like ATPase, C-terminal domain"/>
    <property type="match status" value="1"/>
</dbReference>
<dbReference type="Gene3D" id="1.10.287.130">
    <property type="match status" value="1"/>
</dbReference>
<dbReference type="InterPro" id="IPR003661">
    <property type="entry name" value="HisK_dim/P_dom"/>
</dbReference>
<protein>
    <recommendedName>
        <fullName evidence="2">histidine kinase</fullName>
        <ecNumber evidence="2">2.7.13.3</ecNumber>
    </recommendedName>
</protein>
<dbReference type="Pfam" id="PF00072">
    <property type="entry name" value="Response_reg"/>
    <property type="match status" value="1"/>
</dbReference>
<dbReference type="PROSITE" id="PS50110">
    <property type="entry name" value="RESPONSE_REGULATORY"/>
    <property type="match status" value="1"/>
</dbReference>
<dbReference type="Pfam" id="PF00512">
    <property type="entry name" value="HisKA"/>
    <property type="match status" value="1"/>
</dbReference>
<dbReference type="SMART" id="SM00448">
    <property type="entry name" value="REC"/>
    <property type="match status" value="1"/>
</dbReference>
<dbReference type="SMART" id="SM00388">
    <property type="entry name" value="HisKA"/>
    <property type="match status" value="1"/>
</dbReference>
<evidence type="ECO:0000313" key="9">
    <source>
        <dbReference type="Proteomes" id="UP000054740"/>
    </source>
</evidence>
<dbReference type="SUPFAM" id="SSF52172">
    <property type="entry name" value="CheY-like"/>
    <property type="match status" value="2"/>
</dbReference>
<dbReference type="InterPro" id="IPR004358">
    <property type="entry name" value="Sig_transdc_His_kin-like_C"/>
</dbReference>
<feature type="domain" description="Response regulatory" evidence="7">
    <location>
        <begin position="460"/>
        <end position="571"/>
    </location>
</feature>
<dbReference type="SMART" id="SM00387">
    <property type="entry name" value="HATPase_c"/>
    <property type="match status" value="1"/>
</dbReference>
<dbReference type="CDD" id="cd00082">
    <property type="entry name" value="HisKA"/>
    <property type="match status" value="1"/>
</dbReference>
<evidence type="ECO:0000313" key="8">
    <source>
        <dbReference type="EMBL" id="SAL52738.1"/>
    </source>
</evidence>
<dbReference type="PANTHER" id="PTHR43065">
    <property type="entry name" value="SENSOR HISTIDINE KINASE"/>
    <property type="match status" value="1"/>
</dbReference>
<dbReference type="Proteomes" id="UP000054740">
    <property type="component" value="Unassembled WGS sequence"/>
</dbReference>
<proteinExistence type="predicted"/>
<dbReference type="SUPFAM" id="SSF55874">
    <property type="entry name" value="ATPase domain of HSP90 chaperone/DNA topoisomerase II/histidine kinase"/>
    <property type="match status" value="1"/>
</dbReference>
<dbReference type="EMBL" id="FCNY02000011">
    <property type="protein sequence ID" value="SAL52738.1"/>
    <property type="molecule type" value="Genomic_DNA"/>
</dbReference>
<gene>
    <name evidence="8" type="ORF">AWB70_04348</name>
</gene>
<reference evidence="9" key="1">
    <citation type="submission" date="2016-01" db="EMBL/GenBank/DDBJ databases">
        <authorList>
            <person name="Peeters C."/>
        </authorList>
    </citation>
    <scope>NUCLEOTIDE SEQUENCE [LARGE SCALE GENOMIC DNA]</scope>
</reference>
<evidence type="ECO:0000259" key="6">
    <source>
        <dbReference type="PROSITE" id="PS50109"/>
    </source>
</evidence>
<keyword evidence="3 4" id="KW-0597">Phosphoprotein</keyword>
<dbReference type="InterPro" id="IPR036890">
    <property type="entry name" value="HATPase_C_sf"/>
</dbReference>
<dbReference type="AlphaFoldDB" id="A0A158I845"/>
<dbReference type="PROSITE" id="PS50109">
    <property type="entry name" value="HIS_KIN"/>
    <property type="match status" value="1"/>
</dbReference>
<dbReference type="SUPFAM" id="SSF47384">
    <property type="entry name" value="Homodimeric domain of signal transducing histidine kinase"/>
    <property type="match status" value="1"/>
</dbReference>
<dbReference type="InterPro" id="IPR036097">
    <property type="entry name" value="HisK_dim/P_sf"/>
</dbReference>
<sequence>MKPFSRHVVIFARFGRDAPTAESLLRKRRIETSTAATFEELVAAIDPYVGAVLLTDESLSGADLSALAEKLDAQPSWSDIPFVVLTQRSRLEAIHQRHLVGLLPARMTNLVYVERPASALTLTSAVEAALSGRERQFRIRDELRAAAQMNERLSVAEATLARSHQDLERLVAERTAELRKANARLWDEMEERKRAEEALAHAQKMEAVGRLTGGIAHDFNNLLMALVANLELARRRLGEEHPVLPFLNNAFRATERGSKLSGQLLAFSRIQKLVLEPVDVDALMHDLIDLARHSLGIGHSIETKFQGTDLCVVADPNQIELAILNLVNNARDAMEEGGVITLSTQKRVLDETDAELPAGQYVEIAVSDTGTGIDRESLKRIFDPFYTTKPVGKGTGLGLAQVWGIAHQCGGAVRVSSQIGKGTCFSIWLPVSESTREIVEEARPAPNGHIDDDRAAAATSVLVIDDDDNVRESLVAGLLLDEFSVREARSGADGLAMITDDFPSVLVVDFAMPFMNGADVARAAQKIRPGLPIVMVTGYSDTAALDGVANAQILRKPFELAELGRQISSLHQSALRS</sequence>
<keyword evidence="9" id="KW-1185">Reference proteome</keyword>
<name>A0A158I845_CABCO</name>
<evidence type="ECO:0000259" key="7">
    <source>
        <dbReference type="PROSITE" id="PS50110"/>
    </source>
</evidence>
<evidence type="ECO:0000256" key="5">
    <source>
        <dbReference type="SAM" id="Coils"/>
    </source>
</evidence>
<feature type="modified residue" description="4-aspartylphosphate" evidence="4">
    <location>
        <position position="509"/>
    </location>
</feature>
<evidence type="ECO:0000256" key="1">
    <source>
        <dbReference type="ARBA" id="ARBA00000085"/>
    </source>
</evidence>
<evidence type="ECO:0000256" key="3">
    <source>
        <dbReference type="ARBA" id="ARBA00022553"/>
    </source>
</evidence>
<dbReference type="InterPro" id="IPR011006">
    <property type="entry name" value="CheY-like_superfamily"/>
</dbReference>
<keyword evidence="5" id="KW-0175">Coiled coil</keyword>
<keyword evidence="8" id="KW-0418">Kinase</keyword>
<dbReference type="Pfam" id="PF02518">
    <property type="entry name" value="HATPase_c"/>
    <property type="match status" value="1"/>
</dbReference>
<dbReference type="InterPro" id="IPR005467">
    <property type="entry name" value="His_kinase_dom"/>
</dbReference>
<evidence type="ECO:0000256" key="2">
    <source>
        <dbReference type="ARBA" id="ARBA00012438"/>
    </source>
</evidence>
<dbReference type="GO" id="GO:0000155">
    <property type="term" value="F:phosphorelay sensor kinase activity"/>
    <property type="evidence" value="ECO:0007669"/>
    <property type="project" value="InterPro"/>
</dbReference>
<organism evidence="8 9">
    <name type="scientific">Caballeronia cordobensis</name>
    <name type="common">Burkholderia cordobensis</name>
    <dbReference type="NCBI Taxonomy" id="1353886"/>
    <lineage>
        <taxon>Bacteria</taxon>
        <taxon>Pseudomonadati</taxon>
        <taxon>Pseudomonadota</taxon>
        <taxon>Betaproteobacteria</taxon>
        <taxon>Burkholderiales</taxon>
        <taxon>Burkholderiaceae</taxon>
        <taxon>Caballeronia</taxon>
    </lineage>
</organism>
<comment type="catalytic activity">
    <reaction evidence="1">
        <text>ATP + protein L-histidine = ADP + protein N-phospho-L-histidine.</text>
        <dbReference type="EC" id="2.7.13.3"/>
    </reaction>
</comment>
<dbReference type="PANTHER" id="PTHR43065:SF49">
    <property type="entry name" value="HISTIDINE KINASE"/>
    <property type="match status" value="1"/>
</dbReference>
<keyword evidence="8" id="KW-0808">Transferase</keyword>
<dbReference type="PRINTS" id="PR00344">
    <property type="entry name" value="BCTRLSENSOR"/>
</dbReference>
<feature type="coiled-coil region" evidence="5">
    <location>
        <begin position="164"/>
        <end position="198"/>
    </location>
</feature>
<dbReference type="InterPro" id="IPR003594">
    <property type="entry name" value="HATPase_dom"/>
</dbReference>
<dbReference type="EC" id="2.7.13.3" evidence="2"/>
<accession>A0A158I845</accession>
<dbReference type="RefSeq" id="WP_053571038.1">
    <property type="nucleotide sequence ID" value="NZ_FCNY02000011.1"/>
</dbReference>
<evidence type="ECO:0000256" key="4">
    <source>
        <dbReference type="PROSITE-ProRule" id="PRU00169"/>
    </source>
</evidence>